<evidence type="ECO:0000313" key="4">
    <source>
        <dbReference type="Proteomes" id="UP000634136"/>
    </source>
</evidence>
<feature type="compositionally biased region" description="Basic and acidic residues" evidence="2">
    <location>
        <begin position="132"/>
        <end position="148"/>
    </location>
</feature>
<name>A0A834U202_9FABA</name>
<evidence type="ECO:0000256" key="1">
    <source>
        <dbReference type="RuleBase" id="RU367026"/>
    </source>
</evidence>
<dbReference type="EMBL" id="JAAIUW010000005">
    <property type="protein sequence ID" value="KAF7831346.1"/>
    <property type="molecule type" value="Genomic_DNA"/>
</dbReference>
<dbReference type="PANTHER" id="PTHR12701">
    <property type="entry name" value="BCR-ASSOCIATED PROTEIN, BAP"/>
    <property type="match status" value="1"/>
</dbReference>
<reference evidence="3" key="1">
    <citation type="submission" date="2020-09" db="EMBL/GenBank/DDBJ databases">
        <title>Genome-Enabled Discovery of Anthraquinone Biosynthesis in Senna tora.</title>
        <authorList>
            <person name="Kang S.-H."/>
            <person name="Pandey R.P."/>
            <person name="Lee C.-M."/>
            <person name="Sim J.-S."/>
            <person name="Jeong J.-T."/>
            <person name="Choi B.-S."/>
            <person name="Jung M."/>
            <person name="Ginzburg D."/>
            <person name="Zhao K."/>
            <person name="Won S.Y."/>
            <person name="Oh T.-J."/>
            <person name="Yu Y."/>
            <person name="Kim N.-H."/>
            <person name="Lee O.R."/>
            <person name="Lee T.-H."/>
            <person name="Bashyal P."/>
            <person name="Kim T.-S."/>
            <person name="Lee W.-H."/>
            <person name="Kawkins C."/>
            <person name="Kim C.-K."/>
            <person name="Kim J.S."/>
            <person name="Ahn B.O."/>
            <person name="Rhee S.Y."/>
            <person name="Sohng J.K."/>
        </authorList>
    </citation>
    <scope>NUCLEOTIDE SEQUENCE</scope>
    <source>
        <tissue evidence="3">Leaf</tissue>
    </source>
</reference>
<comment type="similarity">
    <text evidence="1">Belongs to the BCAP29/BCAP31 family.</text>
</comment>
<keyword evidence="1" id="KW-0812">Transmembrane</keyword>
<comment type="caution">
    <text evidence="3">The sequence shown here is derived from an EMBL/GenBank/DDBJ whole genome shotgun (WGS) entry which is preliminary data.</text>
</comment>
<feature type="transmembrane region" description="Helical" evidence="1">
    <location>
        <begin position="6"/>
        <end position="22"/>
    </location>
</feature>
<comment type="subcellular location">
    <subcellularLocation>
        <location evidence="1">Endoplasmic reticulum membrane</location>
        <topology evidence="1">Multi-pass membrane protein</topology>
    </subcellularLocation>
</comment>
<keyword evidence="4" id="KW-1185">Reference proteome</keyword>
<feature type="region of interest" description="Disordered" evidence="2">
    <location>
        <begin position="127"/>
        <end position="148"/>
    </location>
</feature>
<keyword evidence="1" id="KW-0256">Endoplasmic reticulum</keyword>
<evidence type="ECO:0000313" key="3">
    <source>
        <dbReference type="EMBL" id="KAF7831346.1"/>
    </source>
</evidence>
<keyword evidence="1" id="KW-0472">Membrane</keyword>
<sequence length="148" mass="16617">MIQVLSALVVAEMAFVVTLSFASPIRRAAVKGLDLLKQGKGPLVTKTVAATLLVVFGSTIYTLTNLQKRVRDTGIVNATDEVLMLQRFLEASLMGFSLFLGLVIDRLHYYIREINIQRKAMEMAKVLNQNHEPPRSRRTEETNKTKVK</sequence>
<keyword evidence="1" id="KW-0931">ER-Golgi transport</keyword>
<evidence type="ECO:0000256" key="2">
    <source>
        <dbReference type="SAM" id="MobiDB-lite"/>
    </source>
</evidence>
<comment type="caution">
    <text evidence="1">Lacks conserved residue(s) required for the propagation of feature annotation.</text>
</comment>
<proteinExistence type="inferred from homology"/>
<dbReference type="GO" id="GO:0005789">
    <property type="term" value="C:endoplasmic reticulum membrane"/>
    <property type="evidence" value="ECO:0007669"/>
    <property type="project" value="UniProtKB-SubCell"/>
</dbReference>
<dbReference type="OrthoDB" id="435607at2759"/>
<dbReference type="InterPro" id="IPR008417">
    <property type="entry name" value="BAP29/BAP31"/>
</dbReference>
<feature type="transmembrane region" description="Helical" evidence="1">
    <location>
        <begin position="43"/>
        <end position="64"/>
    </location>
</feature>
<keyword evidence="1" id="KW-0813">Transport</keyword>
<keyword evidence="1" id="KW-1133">Transmembrane helix</keyword>
<dbReference type="Proteomes" id="UP000634136">
    <property type="component" value="Unassembled WGS sequence"/>
</dbReference>
<dbReference type="GO" id="GO:0006888">
    <property type="term" value="P:endoplasmic reticulum to Golgi vesicle-mediated transport"/>
    <property type="evidence" value="ECO:0007669"/>
    <property type="project" value="UniProtKB-UniRule"/>
</dbReference>
<comment type="function">
    <text evidence="1">May play a role in anterograde transport of membrane proteins from the endoplasmic reticulum to the Golgi.</text>
</comment>
<keyword evidence="1" id="KW-0653">Protein transport</keyword>
<gene>
    <name evidence="3" type="ORF">G2W53_013679</name>
</gene>
<protein>
    <recommendedName>
        <fullName evidence="1">Endoplasmic reticulum transmembrane protein</fullName>
    </recommendedName>
</protein>
<dbReference type="AlphaFoldDB" id="A0A834U202"/>
<organism evidence="3 4">
    <name type="scientific">Senna tora</name>
    <dbReference type="NCBI Taxonomy" id="362788"/>
    <lineage>
        <taxon>Eukaryota</taxon>
        <taxon>Viridiplantae</taxon>
        <taxon>Streptophyta</taxon>
        <taxon>Embryophyta</taxon>
        <taxon>Tracheophyta</taxon>
        <taxon>Spermatophyta</taxon>
        <taxon>Magnoliopsida</taxon>
        <taxon>eudicotyledons</taxon>
        <taxon>Gunneridae</taxon>
        <taxon>Pentapetalae</taxon>
        <taxon>rosids</taxon>
        <taxon>fabids</taxon>
        <taxon>Fabales</taxon>
        <taxon>Fabaceae</taxon>
        <taxon>Caesalpinioideae</taxon>
        <taxon>Cassia clade</taxon>
        <taxon>Senna</taxon>
    </lineage>
</organism>
<dbReference type="GO" id="GO:0006886">
    <property type="term" value="P:intracellular protein transport"/>
    <property type="evidence" value="ECO:0007669"/>
    <property type="project" value="UniProtKB-UniRule"/>
</dbReference>
<keyword evidence="3" id="KW-0675">Receptor</keyword>
<accession>A0A834U202</accession>
<dbReference type="GO" id="GO:0070973">
    <property type="term" value="P:protein localization to endoplasmic reticulum exit site"/>
    <property type="evidence" value="ECO:0007669"/>
    <property type="project" value="UniProtKB-UniRule"/>
</dbReference>
<dbReference type="PANTHER" id="PTHR12701:SF48">
    <property type="entry name" value="ENDOPLASMIC RETICULUM TRANSMEMBRANE PROTEIN"/>
    <property type="match status" value="1"/>
</dbReference>